<keyword evidence="1" id="KW-0472">Membrane</keyword>
<evidence type="ECO:0000313" key="3">
    <source>
        <dbReference type="Proteomes" id="UP001180020"/>
    </source>
</evidence>
<comment type="caution">
    <text evidence="2">The sequence shown here is derived from an EMBL/GenBank/DDBJ whole genome shotgun (WGS) entry which is preliminary data.</text>
</comment>
<name>A0AAV9E143_ACOCL</name>
<sequence length="157" mass="17207">MKELVSMRTNSNSFLKTCPKSQSIPEGLTGDEALVEHRVVALRQSLFSARLSLLVGMIVWEAENSCMPLIMALFIVVGMSLNGVIRFFSLIKNKSASDAVSLLSFNWFILGTLTYPTLPTVAHLLAPPSNEVLRPGNLSSQPPRLMRYLSLICGVLA</sequence>
<protein>
    <submittedName>
        <fullName evidence="2">Uncharacterized protein</fullName>
    </submittedName>
</protein>
<dbReference type="AlphaFoldDB" id="A0AAV9E143"/>
<evidence type="ECO:0000256" key="1">
    <source>
        <dbReference type="SAM" id="Phobius"/>
    </source>
</evidence>
<accession>A0AAV9E143</accession>
<proteinExistence type="predicted"/>
<keyword evidence="3" id="KW-1185">Reference proteome</keyword>
<feature type="transmembrane region" description="Helical" evidence="1">
    <location>
        <begin position="45"/>
        <end position="62"/>
    </location>
</feature>
<dbReference type="PANTHER" id="PTHR36073">
    <property type="match status" value="1"/>
</dbReference>
<dbReference type="Proteomes" id="UP001180020">
    <property type="component" value="Unassembled WGS sequence"/>
</dbReference>
<gene>
    <name evidence="2" type="ORF">QJS10_CPA10g01266</name>
</gene>
<dbReference type="PANTHER" id="PTHR36073:SF1">
    <property type="entry name" value="OS01G0962100 PROTEIN"/>
    <property type="match status" value="1"/>
</dbReference>
<dbReference type="EMBL" id="JAUJYO010000010">
    <property type="protein sequence ID" value="KAK1307129.1"/>
    <property type="molecule type" value="Genomic_DNA"/>
</dbReference>
<evidence type="ECO:0000313" key="2">
    <source>
        <dbReference type="EMBL" id="KAK1307129.1"/>
    </source>
</evidence>
<reference evidence="2" key="1">
    <citation type="journal article" date="2023" name="Nat. Commun.">
        <title>Diploid and tetraploid genomes of Acorus and the evolution of monocots.</title>
        <authorList>
            <person name="Ma L."/>
            <person name="Liu K.W."/>
            <person name="Li Z."/>
            <person name="Hsiao Y.Y."/>
            <person name="Qi Y."/>
            <person name="Fu T."/>
            <person name="Tang G.D."/>
            <person name="Zhang D."/>
            <person name="Sun W.H."/>
            <person name="Liu D.K."/>
            <person name="Li Y."/>
            <person name="Chen G.Z."/>
            <person name="Liu X.D."/>
            <person name="Liao X.Y."/>
            <person name="Jiang Y.T."/>
            <person name="Yu X."/>
            <person name="Hao Y."/>
            <person name="Huang J."/>
            <person name="Zhao X.W."/>
            <person name="Ke S."/>
            <person name="Chen Y.Y."/>
            <person name="Wu W.L."/>
            <person name="Hsu J.L."/>
            <person name="Lin Y.F."/>
            <person name="Huang M.D."/>
            <person name="Li C.Y."/>
            <person name="Huang L."/>
            <person name="Wang Z.W."/>
            <person name="Zhao X."/>
            <person name="Zhong W.Y."/>
            <person name="Peng D.H."/>
            <person name="Ahmad S."/>
            <person name="Lan S."/>
            <person name="Zhang J.S."/>
            <person name="Tsai W.C."/>
            <person name="Van de Peer Y."/>
            <person name="Liu Z.J."/>
        </authorList>
    </citation>
    <scope>NUCLEOTIDE SEQUENCE</scope>
    <source>
        <strain evidence="2">CP</strain>
    </source>
</reference>
<keyword evidence="1" id="KW-0812">Transmembrane</keyword>
<keyword evidence="1" id="KW-1133">Transmembrane helix</keyword>
<organism evidence="2 3">
    <name type="scientific">Acorus calamus</name>
    <name type="common">Sweet flag</name>
    <dbReference type="NCBI Taxonomy" id="4465"/>
    <lineage>
        <taxon>Eukaryota</taxon>
        <taxon>Viridiplantae</taxon>
        <taxon>Streptophyta</taxon>
        <taxon>Embryophyta</taxon>
        <taxon>Tracheophyta</taxon>
        <taxon>Spermatophyta</taxon>
        <taxon>Magnoliopsida</taxon>
        <taxon>Liliopsida</taxon>
        <taxon>Acoraceae</taxon>
        <taxon>Acorus</taxon>
    </lineage>
</organism>
<feature type="transmembrane region" description="Helical" evidence="1">
    <location>
        <begin position="68"/>
        <end position="88"/>
    </location>
</feature>
<reference evidence="2" key="2">
    <citation type="submission" date="2023-06" db="EMBL/GenBank/DDBJ databases">
        <authorList>
            <person name="Ma L."/>
            <person name="Liu K.-W."/>
            <person name="Li Z."/>
            <person name="Hsiao Y.-Y."/>
            <person name="Qi Y."/>
            <person name="Fu T."/>
            <person name="Tang G."/>
            <person name="Zhang D."/>
            <person name="Sun W.-H."/>
            <person name="Liu D.-K."/>
            <person name="Li Y."/>
            <person name="Chen G.-Z."/>
            <person name="Liu X.-D."/>
            <person name="Liao X.-Y."/>
            <person name="Jiang Y.-T."/>
            <person name="Yu X."/>
            <person name="Hao Y."/>
            <person name="Huang J."/>
            <person name="Zhao X.-W."/>
            <person name="Ke S."/>
            <person name="Chen Y.-Y."/>
            <person name="Wu W.-L."/>
            <person name="Hsu J.-L."/>
            <person name="Lin Y.-F."/>
            <person name="Huang M.-D."/>
            <person name="Li C.-Y."/>
            <person name="Huang L."/>
            <person name="Wang Z.-W."/>
            <person name="Zhao X."/>
            <person name="Zhong W.-Y."/>
            <person name="Peng D.-H."/>
            <person name="Ahmad S."/>
            <person name="Lan S."/>
            <person name="Zhang J.-S."/>
            <person name="Tsai W.-C."/>
            <person name="Van De Peer Y."/>
            <person name="Liu Z.-J."/>
        </authorList>
    </citation>
    <scope>NUCLEOTIDE SEQUENCE</scope>
    <source>
        <strain evidence="2">CP</strain>
        <tissue evidence="2">Leaves</tissue>
    </source>
</reference>
<feature type="transmembrane region" description="Helical" evidence="1">
    <location>
        <begin position="100"/>
        <end position="118"/>
    </location>
</feature>